<comment type="caution">
    <text evidence="4">The sequence shown here is derived from an EMBL/GenBank/DDBJ whole genome shotgun (WGS) entry which is preliminary data.</text>
</comment>
<dbReference type="InterPro" id="IPR001867">
    <property type="entry name" value="OmpR/PhoB-type_DNA-bd"/>
</dbReference>
<feature type="DNA-binding region" description="OmpR/PhoB-type" evidence="2">
    <location>
        <begin position="7"/>
        <end position="106"/>
    </location>
</feature>
<dbReference type="Gene3D" id="1.10.10.10">
    <property type="entry name" value="Winged helix-like DNA-binding domain superfamily/Winged helix DNA-binding domain"/>
    <property type="match status" value="1"/>
</dbReference>
<evidence type="ECO:0000259" key="3">
    <source>
        <dbReference type="PROSITE" id="PS51755"/>
    </source>
</evidence>
<keyword evidence="5" id="KW-1185">Reference proteome</keyword>
<dbReference type="EMBL" id="JAXCLA010000007">
    <property type="protein sequence ID" value="MDY0746998.1"/>
    <property type="molecule type" value="Genomic_DNA"/>
</dbReference>
<evidence type="ECO:0000256" key="2">
    <source>
        <dbReference type="PROSITE-ProRule" id="PRU01091"/>
    </source>
</evidence>
<dbReference type="InterPro" id="IPR036388">
    <property type="entry name" value="WH-like_DNA-bd_sf"/>
</dbReference>
<dbReference type="InterPro" id="IPR011990">
    <property type="entry name" value="TPR-like_helical_dom_sf"/>
</dbReference>
<reference evidence="4 5" key="1">
    <citation type="submission" date="2023-11" db="EMBL/GenBank/DDBJ databases">
        <title>Paucibacter sp. nov., isolated from fresh soil in Korea.</title>
        <authorList>
            <person name="Le N.T.T."/>
        </authorList>
    </citation>
    <scope>NUCLEOTIDE SEQUENCE [LARGE SCALE GENOMIC DNA]</scope>
    <source>
        <strain evidence="4 5">R3-3</strain>
    </source>
</reference>
<dbReference type="InterPro" id="IPR016032">
    <property type="entry name" value="Sig_transdc_resp-reg_C-effctor"/>
</dbReference>
<sequence length="442" mass="47717">MTSDLRAPLLKRAEPEPARLVIDEAGFPFLDGVPLAASPRERAALALLFRRQPAVVPKEEFANVAWRGAEMSDEGLARCISRLRTQLLAAGHRIEAVYGVGYRLVPDASERPARPAPAPSNWAELYSAQAVQTYSFCRNLLLQATPSAVRMAIARLRQLIDEVPDFWAARVGLAEGMAVGIGWGLLPTMPAIDEAMNALDSIPDDVQISGRFAARASLLDFAWRFEEAGLAFERAIGEEPAHPDTLLAYARHLLYMDRADLAARQLQAAKLLSPHSARIGMTLARALIQAGRPEAALREAQATATEHPGELVATAFHLAMQALVAPSESLVGPAWRLTQGVEAPTFAWTILASVLAQVGHRAEAMDVIDAALICSSTSVGEATLYASPLAALGEKDRAAALLQAAFEQRCGMLAMVLRDPAHAHWIREHPVGASLMREVFGE</sequence>
<dbReference type="SUPFAM" id="SSF48452">
    <property type="entry name" value="TPR-like"/>
    <property type="match status" value="1"/>
</dbReference>
<dbReference type="Gene3D" id="1.25.40.10">
    <property type="entry name" value="Tetratricopeptide repeat domain"/>
    <property type="match status" value="1"/>
</dbReference>
<feature type="domain" description="OmpR/PhoB-type" evidence="3">
    <location>
        <begin position="7"/>
        <end position="106"/>
    </location>
</feature>
<accession>A0ABU5DL15</accession>
<dbReference type="Proteomes" id="UP001285263">
    <property type="component" value="Unassembled WGS sequence"/>
</dbReference>
<dbReference type="Pfam" id="PF00486">
    <property type="entry name" value="Trans_reg_C"/>
    <property type="match status" value="1"/>
</dbReference>
<evidence type="ECO:0000256" key="1">
    <source>
        <dbReference type="ARBA" id="ARBA00023125"/>
    </source>
</evidence>
<name>A0ABU5DL15_9BURK</name>
<proteinExistence type="predicted"/>
<gene>
    <name evidence="4" type="ORF">SNE35_20970</name>
</gene>
<dbReference type="CDD" id="cd00383">
    <property type="entry name" value="trans_reg_C"/>
    <property type="match status" value="1"/>
</dbReference>
<protein>
    <submittedName>
        <fullName evidence="4">Winged helix-turn-helix domain-containing protein</fullName>
    </submittedName>
</protein>
<evidence type="ECO:0000313" key="4">
    <source>
        <dbReference type="EMBL" id="MDY0746998.1"/>
    </source>
</evidence>
<keyword evidence="1 2" id="KW-0238">DNA-binding</keyword>
<evidence type="ECO:0000313" key="5">
    <source>
        <dbReference type="Proteomes" id="UP001285263"/>
    </source>
</evidence>
<organism evidence="4 5">
    <name type="scientific">Roseateles agri</name>
    <dbReference type="NCBI Taxonomy" id="3098619"/>
    <lineage>
        <taxon>Bacteria</taxon>
        <taxon>Pseudomonadati</taxon>
        <taxon>Pseudomonadota</taxon>
        <taxon>Betaproteobacteria</taxon>
        <taxon>Burkholderiales</taxon>
        <taxon>Sphaerotilaceae</taxon>
        <taxon>Roseateles</taxon>
    </lineage>
</organism>
<dbReference type="SUPFAM" id="SSF46894">
    <property type="entry name" value="C-terminal effector domain of the bipartite response regulators"/>
    <property type="match status" value="1"/>
</dbReference>
<dbReference type="SMART" id="SM00862">
    <property type="entry name" value="Trans_reg_C"/>
    <property type="match status" value="1"/>
</dbReference>
<dbReference type="PROSITE" id="PS51755">
    <property type="entry name" value="OMPR_PHOB"/>
    <property type="match status" value="1"/>
</dbReference>